<accession>A0A1H9TJ83</accession>
<name>A0A1H9TJ83_9BACI</name>
<evidence type="ECO:0000313" key="2">
    <source>
        <dbReference type="Proteomes" id="UP000199687"/>
    </source>
</evidence>
<dbReference type="EMBL" id="FOGL01000014">
    <property type="protein sequence ID" value="SER96919.1"/>
    <property type="molecule type" value="Genomic_DNA"/>
</dbReference>
<dbReference type="AlphaFoldDB" id="A0A1H9TJ83"/>
<keyword evidence="2" id="KW-1185">Reference proteome</keyword>
<evidence type="ECO:0000313" key="1">
    <source>
        <dbReference type="EMBL" id="SER96919.1"/>
    </source>
</evidence>
<sequence length="77" mass="9595">MEPESYYFLEHRQDLWTFIRRNPEWYRYLTRDTERINEIDQLAKQYFGKTIPQRLEKAQHNIQLVRMLIDMAGAFRD</sequence>
<organism evidence="1 2">
    <name type="scientific">Gracilibacillus ureilyticus</name>
    <dbReference type="NCBI Taxonomy" id="531814"/>
    <lineage>
        <taxon>Bacteria</taxon>
        <taxon>Bacillati</taxon>
        <taxon>Bacillota</taxon>
        <taxon>Bacilli</taxon>
        <taxon>Bacillales</taxon>
        <taxon>Bacillaceae</taxon>
        <taxon>Gracilibacillus</taxon>
    </lineage>
</organism>
<dbReference type="OrthoDB" id="1646085at2"/>
<dbReference type="Proteomes" id="UP000199687">
    <property type="component" value="Unassembled WGS sequence"/>
</dbReference>
<dbReference type="Pfam" id="PF14003">
    <property type="entry name" value="YlbE"/>
    <property type="match status" value="1"/>
</dbReference>
<dbReference type="STRING" id="531814.SAMN04487944_11414"/>
<proteinExistence type="predicted"/>
<dbReference type="RefSeq" id="WP_089741907.1">
    <property type="nucleotide sequence ID" value="NZ_FOGL01000014.1"/>
</dbReference>
<protein>
    <submittedName>
        <fullName evidence="1">YlbE-like protein</fullName>
    </submittedName>
</protein>
<reference evidence="1 2" key="1">
    <citation type="submission" date="2016-10" db="EMBL/GenBank/DDBJ databases">
        <authorList>
            <person name="de Groot N.N."/>
        </authorList>
    </citation>
    <scope>NUCLEOTIDE SEQUENCE [LARGE SCALE GENOMIC DNA]</scope>
    <source>
        <strain evidence="1 2">CGMCC 1.7727</strain>
    </source>
</reference>
<dbReference type="InterPro" id="IPR025613">
    <property type="entry name" value="YlbE"/>
</dbReference>
<gene>
    <name evidence="1" type="ORF">SAMN04487944_11414</name>
</gene>